<dbReference type="UniPathway" id="UPA00034">
    <property type="reaction ID" value="UER00025"/>
</dbReference>
<dbReference type="InterPro" id="IPR001653">
    <property type="entry name" value="DAP_epimerase_DapF"/>
</dbReference>
<dbReference type="NCBIfam" id="TIGR00652">
    <property type="entry name" value="DapF"/>
    <property type="match status" value="1"/>
</dbReference>
<dbReference type="RefSeq" id="WP_091096528.1">
    <property type="nucleotide sequence ID" value="NZ_FMHZ01000002.1"/>
</dbReference>
<comment type="subunit">
    <text evidence="8">Homodimer.</text>
</comment>
<dbReference type="EC" id="5.1.1.7" evidence="3 8"/>
<name>A0A1C6UA40_9ACTN</name>
<feature type="binding site" evidence="8">
    <location>
        <begin position="82"/>
        <end position="83"/>
    </location>
    <ligand>
        <name>substrate</name>
    </ligand>
</feature>
<evidence type="ECO:0000313" key="11">
    <source>
        <dbReference type="Proteomes" id="UP000199001"/>
    </source>
</evidence>
<gene>
    <name evidence="8" type="primary">dapF</name>
    <name evidence="10" type="ORF">GA0070606_1688</name>
</gene>
<sequence length="282" mass="29041">MQFTKGHGTGNDFVILPDPDDRLELTPGLVAALCDRRRGIGGDGVLRVVRAAKHPEGADLAGEAEWFMDYWNADGSFAEMCGNGARVFVRYLLAAGLAEPAGEALPVATRAGVVRALVTADAIAVEMRRPRLYDTANASLGGLTLPGTAVDVGNPHLVCALPAGLELPALDLTRAPEVDPTVFPAGVNVEFTAPGEPVDGADGHVLMRVYERGSAETLSCGTGACAVAAVALRDAGRETGVMAVDVPGGRLSVTVTEDSCWLAGPATLVATGTLNPTTLTTP</sequence>
<comment type="similarity">
    <text evidence="2 8">Belongs to the diaminopimelate epimerase family.</text>
</comment>
<evidence type="ECO:0000256" key="1">
    <source>
        <dbReference type="ARBA" id="ARBA00005196"/>
    </source>
</evidence>
<dbReference type="HAMAP" id="MF_00197">
    <property type="entry name" value="DAP_epimerase"/>
    <property type="match status" value="1"/>
</dbReference>
<dbReference type="PROSITE" id="PS01326">
    <property type="entry name" value="DAP_EPIMERASE"/>
    <property type="match status" value="1"/>
</dbReference>
<protein>
    <recommendedName>
        <fullName evidence="3 8">Diaminopimelate epimerase</fullName>
        <shortName evidence="8">DAP epimerase</shortName>
        <ecNumber evidence="3 8">5.1.1.7</ecNumber>
    </recommendedName>
    <alternativeName>
        <fullName evidence="8">PLP-independent amino acid racemase</fullName>
    </alternativeName>
</protein>
<comment type="pathway">
    <text evidence="1 8">Amino-acid biosynthesis; L-lysine biosynthesis via DAP pathway; DL-2,6-diaminopimelate from LL-2,6-diaminopimelate: step 1/1.</text>
</comment>
<feature type="binding site" evidence="8">
    <location>
        <position position="72"/>
    </location>
    <ligand>
        <name>substrate</name>
    </ligand>
</feature>
<evidence type="ECO:0000256" key="7">
    <source>
        <dbReference type="ARBA" id="ARBA00051712"/>
    </source>
</evidence>
<evidence type="ECO:0000256" key="9">
    <source>
        <dbReference type="PROSITE-ProRule" id="PRU10125"/>
    </source>
</evidence>
<evidence type="ECO:0000256" key="5">
    <source>
        <dbReference type="ARBA" id="ARBA00023154"/>
    </source>
</evidence>
<dbReference type="AlphaFoldDB" id="A0A1C6UA40"/>
<feature type="binding site" evidence="8">
    <location>
        <position position="154"/>
    </location>
    <ligand>
        <name>substrate</name>
    </ligand>
</feature>
<dbReference type="Pfam" id="PF01678">
    <property type="entry name" value="DAP_epimerase"/>
    <property type="match status" value="2"/>
</dbReference>
<evidence type="ECO:0000256" key="2">
    <source>
        <dbReference type="ARBA" id="ARBA00010219"/>
    </source>
</evidence>
<feature type="site" description="Could be important to modulate the pK values of the two catalytic cysteine residues" evidence="8">
    <location>
        <position position="156"/>
    </location>
</feature>
<feature type="site" description="Could be important to modulate the pK values of the two catalytic cysteine residues" evidence="8">
    <location>
        <position position="211"/>
    </location>
</feature>
<dbReference type="Gene3D" id="3.10.310.10">
    <property type="entry name" value="Diaminopimelate Epimerase, Chain A, domain 1"/>
    <property type="match status" value="2"/>
</dbReference>
<evidence type="ECO:0000256" key="6">
    <source>
        <dbReference type="ARBA" id="ARBA00023235"/>
    </source>
</evidence>
<comment type="function">
    <text evidence="8">Catalyzes the stereoinversion of LL-2,6-diaminopimelate (L,L-DAP) to meso-diaminopimelate (meso-DAP), a precursor of L-lysine and an essential component of the bacterial peptidoglycan.</text>
</comment>
<organism evidence="10 11">
    <name type="scientific">Micromonospora citrea</name>
    <dbReference type="NCBI Taxonomy" id="47855"/>
    <lineage>
        <taxon>Bacteria</taxon>
        <taxon>Bacillati</taxon>
        <taxon>Actinomycetota</taxon>
        <taxon>Actinomycetes</taxon>
        <taxon>Micromonosporales</taxon>
        <taxon>Micromonosporaceae</taxon>
        <taxon>Micromonospora</taxon>
    </lineage>
</organism>
<dbReference type="SUPFAM" id="SSF54506">
    <property type="entry name" value="Diaminopimelate epimerase-like"/>
    <property type="match status" value="2"/>
</dbReference>
<proteinExistence type="inferred from homology"/>
<evidence type="ECO:0000256" key="3">
    <source>
        <dbReference type="ARBA" id="ARBA00013080"/>
    </source>
</evidence>
<evidence type="ECO:0000256" key="4">
    <source>
        <dbReference type="ARBA" id="ARBA00022605"/>
    </source>
</evidence>
<feature type="binding site" evidence="8">
    <location>
        <position position="11"/>
    </location>
    <ligand>
        <name>substrate</name>
    </ligand>
</feature>
<accession>A0A1C6UA40</accession>
<comment type="subcellular location">
    <subcellularLocation>
        <location evidence="8">Cytoplasm</location>
    </subcellularLocation>
</comment>
<keyword evidence="4 8" id="KW-0028">Amino-acid biosynthesis</keyword>
<evidence type="ECO:0000256" key="8">
    <source>
        <dbReference type="HAMAP-Rule" id="MF_00197"/>
    </source>
</evidence>
<keyword evidence="5 8" id="KW-0457">Lysine biosynthesis</keyword>
<dbReference type="EMBL" id="FMHZ01000002">
    <property type="protein sequence ID" value="SCL50771.1"/>
    <property type="molecule type" value="Genomic_DNA"/>
</dbReference>
<dbReference type="PANTHER" id="PTHR31689:SF0">
    <property type="entry name" value="DIAMINOPIMELATE EPIMERASE"/>
    <property type="match status" value="1"/>
</dbReference>
<dbReference type="Proteomes" id="UP000199001">
    <property type="component" value="Unassembled WGS sequence"/>
</dbReference>
<feature type="active site" evidence="9">
    <location>
        <position position="81"/>
    </location>
</feature>
<dbReference type="InterPro" id="IPR018510">
    <property type="entry name" value="DAP_epimerase_AS"/>
</dbReference>
<reference evidence="11" key="1">
    <citation type="submission" date="2016-06" db="EMBL/GenBank/DDBJ databases">
        <authorList>
            <person name="Varghese N."/>
            <person name="Submissions Spin"/>
        </authorList>
    </citation>
    <scope>NUCLEOTIDE SEQUENCE [LARGE SCALE GENOMIC DNA]</scope>
    <source>
        <strain evidence="11">DSM 43903</strain>
    </source>
</reference>
<dbReference type="GO" id="GO:0008837">
    <property type="term" value="F:diaminopimelate epimerase activity"/>
    <property type="evidence" value="ECO:0007669"/>
    <property type="project" value="UniProtKB-UniRule"/>
</dbReference>
<feature type="binding site" evidence="8">
    <location>
        <begin position="211"/>
        <end position="212"/>
    </location>
    <ligand>
        <name>substrate</name>
    </ligand>
</feature>
<dbReference type="STRING" id="47855.GA0070606_1688"/>
<keyword evidence="8" id="KW-0963">Cytoplasm</keyword>
<dbReference type="GO" id="GO:0009089">
    <property type="term" value="P:lysine biosynthetic process via diaminopimelate"/>
    <property type="evidence" value="ECO:0007669"/>
    <property type="project" value="UniProtKB-UniRule"/>
</dbReference>
<evidence type="ECO:0000313" key="10">
    <source>
        <dbReference type="EMBL" id="SCL50771.1"/>
    </source>
</evidence>
<dbReference type="PANTHER" id="PTHR31689">
    <property type="entry name" value="DIAMINOPIMELATE EPIMERASE, CHLOROPLASTIC"/>
    <property type="match status" value="1"/>
</dbReference>
<dbReference type="OrthoDB" id="9805408at2"/>
<feature type="binding site" evidence="8">
    <location>
        <position position="188"/>
    </location>
    <ligand>
        <name>substrate</name>
    </ligand>
</feature>
<keyword evidence="6 8" id="KW-0413">Isomerase</keyword>
<feature type="active site" description="Proton donor" evidence="8">
    <location>
        <position position="81"/>
    </location>
</feature>
<comment type="caution">
    <text evidence="8">Lacks conserved residue(s) required for the propagation of feature annotation.</text>
</comment>
<keyword evidence="11" id="KW-1185">Reference proteome</keyword>
<feature type="active site" description="Proton acceptor" evidence="8">
    <location>
        <position position="220"/>
    </location>
</feature>
<dbReference type="GO" id="GO:0005829">
    <property type="term" value="C:cytosol"/>
    <property type="evidence" value="ECO:0007669"/>
    <property type="project" value="TreeGrafter"/>
</dbReference>
<comment type="catalytic activity">
    <reaction evidence="7 8">
        <text>(2S,6S)-2,6-diaminopimelate = meso-2,6-diaminopimelate</text>
        <dbReference type="Rhea" id="RHEA:15393"/>
        <dbReference type="ChEBI" id="CHEBI:57609"/>
        <dbReference type="ChEBI" id="CHEBI:57791"/>
        <dbReference type="EC" id="5.1.1.7"/>
    </reaction>
</comment>
<feature type="binding site" evidence="8">
    <location>
        <begin position="221"/>
        <end position="222"/>
    </location>
    <ligand>
        <name>substrate</name>
    </ligand>
</feature>